<dbReference type="PROSITE" id="PS50112">
    <property type="entry name" value="PAS"/>
    <property type="match status" value="2"/>
</dbReference>
<dbReference type="InterPro" id="IPR013655">
    <property type="entry name" value="PAS_fold_3"/>
</dbReference>
<name>B4VXS8_9CYAN</name>
<dbReference type="InterPro" id="IPR000014">
    <property type="entry name" value="PAS"/>
</dbReference>
<dbReference type="InterPro" id="IPR003661">
    <property type="entry name" value="HisK_dim/P_dom"/>
</dbReference>
<organism evidence="10 11">
    <name type="scientific">Coleofasciculus chthonoplastes PCC 7420</name>
    <dbReference type="NCBI Taxonomy" id="118168"/>
    <lineage>
        <taxon>Bacteria</taxon>
        <taxon>Bacillati</taxon>
        <taxon>Cyanobacteriota</taxon>
        <taxon>Cyanophyceae</taxon>
        <taxon>Coleofasciculales</taxon>
        <taxon>Coleofasciculaceae</taxon>
        <taxon>Coleofasciculus</taxon>
    </lineage>
</organism>
<feature type="domain" description="PAC" evidence="9">
    <location>
        <begin position="210"/>
        <end position="262"/>
    </location>
</feature>
<evidence type="ECO:0000256" key="6">
    <source>
        <dbReference type="SAM" id="Coils"/>
    </source>
</evidence>
<dbReference type="InterPro" id="IPR036097">
    <property type="entry name" value="HisK_dim/P_sf"/>
</dbReference>
<dbReference type="InterPro" id="IPR036890">
    <property type="entry name" value="HATPase_C_sf"/>
</dbReference>
<dbReference type="CDD" id="cd00082">
    <property type="entry name" value="HisKA"/>
    <property type="match status" value="1"/>
</dbReference>
<evidence type="ECO:0000313" key="11">
    <source>
        <dbReference type="Proteomes" id="UP000003835"/>
    </source>
</evidence>
<dbReference type="SMART" id="SM00388">
    <property type="entry name" value="HisKA"/>
    <property type="match status" value="1"/>
</dbReference>
<evidence type="ECO:0000259" key="9">
    <source>
        <dbReference type="PROSITE" id="PS50113"/>
    </source>
</evidence>
<dbReference type="RefSeq" id="WP_006103719.1">
    <property type="nucleotide sequence ID" value="NZ_DS989859.1"/>
</dbReference>
<evidence type="ECO:0000256" key="3">
    <source>
        <dbReference type="ARBA" id="ARBA00022553"/>
    </source>
</evidence>
<dbReference type="CDD" id="cd00130">
    <property type="entry name" value="PAS"/>
    <property type="match status" value="2"/>
</dbReference>
<dbReference type="PROSITE" id="PS50109">
    <property type="entry name" value="HIS_KIN"/>
    <property type="match status" value="1"/>
</dbReference>
<dbReference type="Gene3D" id="3.30.565.10">
    <property type="entry name" value="Histidine kinase-like ATPase, C-terminal domain"/>
    <property type="match status" value="1"/>
</dbReference>
<evidence type="ECO:0000256" key="4">
    <source>
        <dbReference type="ARBA" id="ARBA00022777"/>
    </source>
</evidence>
<dbReference type="PANTHER" id="PTHR43065">
    <property type="entry name" value="SENSOR HISTIDINE KINASE"/>
    <property type="match status" value="1"/>
</dbReference>
<protein>
    <recommendedName>
        <fullName evidence="2">histidine kinase</fullName>
        <ecNumber evidence="2">2.7.13.3</ecNumber>
    </recommendedName>
</protein>
<dbReference type="InterPro" id="IPR000700">
    <property type="entry name" value="PAS-assoc_C"/>
</dbReference>
<keyword evidence="4" id="KW-0808">Transferase</keyword>
<feature type="coiled-coil region" evidence="6">
    <location>
        <begin position="257"/>
        <end position="326"/>
    </location>
</feature>
<dbReference type="Gene3D" id="3.30.450.20">
    <property type="entry name" value="PAS domain"/>
    <property type="match status" value="2"/>
</dbReference>
<dbReference type="PANTHER" id="PTHR43065:SF50">
    <property type="entry name" value="HISTIDINE KINASE"/>
    <property type="match status" value="1"/>
</dbReference>
<dbReference type="SUPFAM" id="SSF55874">
    <property type="entry name" value="ATPase domain of HSP90 chaperone/DNA topoisomerase II/histidine kinase"/>
    <property type="match status" value="1"/>
</dbReference>
<dbReference type="STRING" id="118168.MC7420_4503"/>
<dbReference type="InterPro" id="IPR004358">
    <property type="entry name" value="Sig_transdc_His_kin-like_C"/>
</dbReference>
<evidence type="ECO:0000313" key="10">
    <source>
        <dbReference type="EMBL" id="EDX73256.1"/>
    </source>
</evidence>
<dbReference type="PRINTS" id="PR00344">
    <property type="entry name" value="BCTRLSENSOR"/>
</dbReference>
<dbReference type="InterPro" id="IPR035965">
    <property type="entry name" value="PAS-like_dom_sf"/>
</dbReference>
<dbReference type="EC" id="2.7.13.3" evidence="2"/>
<feature type="domain" description="PAS" evidence="8">
    <location>
        <begin position="135"/>
        <end position="208"/>
    </location>
</feature>
<proteinExistence type="predicted"/>
<dbReference type="GO" id="GO:0000155">
    <property type="term" value="F:phosphorelay sensor kinase activity"/>
    <property type="evidence" value="ECO:0007669"/>
    <property type="project" value="InterPro"/>
</dbReference>
<dbReference type="HOGENOM" id="CLU_000445_114_39_3"/>
<dbReference type="PROSITE" id="PS50113">
    <property type="entry name" value="PAC"/>
    <property type="match status" value="1"/>
</dbReference>
<dbReference type="SMART" id="SM00387">
    <property type="entry name" value="HATPase_c"/>
    <property type="match status" value="1"/>
</dbReference>
<dbReference type="Proteomes" id="UP000003835">
    <property type="component" value="Unassembled WGS sequence"/>
</dbReference>
<comment type="catalytic activity">
    <reaction evidence="1">
        <text>ATP + protein L-histidine = ADP + protein N-phospho-L-histidine.</text>
        <dbReference type="EC" id="2.7.13.3"/>
    </reaction>
</comment>
<keyword evidence="4" id="KW-0418">Kinase</keyword>
<reference evidence="10 11" key="1">
    <citation type="submission" date="2008-07" db="EMBL/GenBank/DDBJ databases">
        <authorList>
            <person name="Tandeau de Marsac N."/>
            <person name="Ferriera S."/>
            <person name="Johnson J."/>
            <person name="Kravitz S."/>
            <person name="Beeson K."/>
            <person name="Sutton G."/>
            <person name="Rogers Y.-H."/>
            <person name="Friedman R."/>
            <person name="Frazier M."/>
            <person name="Venter J.C."/>
        </authorList>
    </citation>
    <scope>NUCLEOTIDE SEQUENCE [LARGE SCALE GENOMIC DNA]</scope>
    <source>
        <strain evidence="10 11">PCC 7420</strain>
    </source>
</reference>
<gene>
    <name evidence="10" type="ORF">MC7420_4503</name>
</gene>
<dbReference type="eggNOG" id="COG4191">
    <property type="taxonomic scope" value="Bacteria"/>
</dbReference>
<dbReference type="Pfam" id="PF02518">
    <property type="entry name" value="HATPase_c"/>
    <property type="match status" value="1"/>
</dbReference>
<evidence type="ECO:0000259" key="8">
    <source>
        <dbReference type="PROSITE" id="PS50112"/>
    </source>
</evidence>
<dbReference type="InterPro" id="IPR001610">
    <property type="entry name" value="PAC"/>
</dbReference>
<keyword evidence="5" id="KW-0902">Two-component regulatory system</keyword>
<feature type="domain" description="PAS" evidence="8">
    <location>
        <begin position="40"/>
        <end position="82"/>
    </location>
</feature>
<dbReference type="SMART" id="SM00091">
    <property type="entry name" value="PAS"/>
    <property type="match status" value="2"/>
</dbReference>
<dbReference type="Pfam" id="PF08447">
    <property type="entry name" value="PAS_3"/>
    <property type="match status" value="1"/>
</dbReference>
<dbReference type="Pfam" id="PF13426">
    <property type="entry name" value="PAS_9"/>
    <property type="match status" value="1"/>
</dbReference>
<accession>B4VXS8</accession>
<evidence type="ECO:0000256" key="1">
    <source>
        <dbReference type="ARBA" id="ARBA00000085"/>
    </source>
</evidence>
<dbReference type="InterPro" id="IPR005467">
    <property type="entry name" value="His_kinase_dom"/>
</dbReference>
<dbReference type="EMBL" id="DS989859">
    <property type="protein sequence ID" value="EDX73256.1"/>
    <property type="molecule type" value="Genomic_DNA"/>
</dbReference>
<keyword evidence="3" id="KW-0597">Phosphoprotein</keyword>
<keyword evidence="11" id="KW-1185">Reference proteome</keyword>
<dbReference type="Gene3D" id="1.10.287.130">
    <property type="match status" value="1"/>
</dbReference>
<feature type="domain" description="Histidine kinase" evidence="7">
    <location>
        <begin position="342"/>
        <end position="601"/>
    </location>
</feature>
<evidence type="ECO:0000256" key="2">
    <source>
        <dbReference type="ARBA" id="ARBA00012438"/>
    </source>
</evidence>
<dbReference type="SUPFAM" id="SSF55785">
    <property type="entry name" value="PYP-like sensor domain (PAS domain)"/>
    <property type="match status" value="2"/>
</dbReference>
<dbReference type="InterPro" id="IPR003594">
    <property type="entry name" value="HATPase_dom"/>
</dbReference>
<dbReference type="SUPFAM" id="SSF47384">
    <property type="entry name" value="Homodimeric domain of signal transducing histidine kinase"/>
    <property type="match status" value="1"/>
</dbReference>
<dbReference type="AlphaFoldDB" id="B4VXS8"/>
<dbReference type="SMART" id="SM00086">
    <property type="entry name" value="PAC"/>
    <property type="match status" value="2"/>
</dbReference>
<evidence type="ECO:0000256" key="5">
    <source>
        <dbReference type="ARBA" id="ARBA00023012"/>
    </source>
</evidence>
<evidence type="ECO:0000259" key="7">
    <source>
        <dbReference type="PROSITE" id="PS50109"/>
    </source>
</evidence>
<dbReference type="NCBIfam" id="TIGR00229">
    <property type="entry name" value="sensory_box"/>
    <property type="match status" value="2"/>
</dbReference>
<sequence length="637" mass="72675">MLNFLPPTPSTGSQASDPFFTLSLDMLCVLGKDDHFQQLNPRWEEILGFTNHELLAQPWLDLIHPHDQRLTIAKLETLTHNPTASIRFRNRCRCADGSYKSLLWNASIHPENQLIYAVVRDQTECKQSKEALRESEERFRCLVENVKDYAIYMLDPEGRVISWNQGAERINGYREDEILGESVSRFYLPEDVQAGKLEQALKIAAENGRFEDESYRVRQDRSRFWANAVITALYDKKGRLRGFTKVVRDITERKLAQEALQNAHDDLERRVTERTAELVQVNQRLRREIKERKQVEHQLRRSQAQLEQQTQQLQDALQKLKHTQAQLVHSEKMSSLGQLVAGVAHEINNPVNFIYGNLNYAEQYFQDILELLELYQESSPQPSAKVQEHIELIDLNFITTDLPKLLHSMKVGADRIYQIVRSLRNFSHLDRAEKTSVDIHEGINNTLLILQSRIKGKARQSTITVVKNYGDLPLIECYAGQLNQVFMNILCNALDALEEGLEKGALGESTSSKNPMIEVGTQVINENWIAIRIADNGVGIPDSVKQRLFDPFFTTKPVGKGTGLGLSISYQIVVEKHGGHLKCFSSPGQGTEFVIEIPIEPNLEQYCCSKVYQKQVDSNVRSSQSSISNSLNRMAFN</sequence>
<dbReference type="OrthoDB" id="9773246at2"/>
<keyword evidence="6" id="KW-0175">Coiled coil</keyword>